<protein>
    <recommendedName>
        <fullName evidence="7">Arginine repressor</fullName>
    </recommendedName>
</protein>
<dbReference type="HAMAP" id="MF_00173">
    <property type="entry name" value="Arg_repressor"/>
    <property type="match status" value="1"/>
</dbReference>
<dbReference type="AlphaFoldDB" id="A0A1C3ZCM3"/>
<dbReference type="PRINTS" id="PR01467">
    <property type="entry name" value="ARGREPRESSOR"/>
</dbReference>
<reference evidence="11" key="1">
    <citation type="submission" date="2016-08" db="EMBL/GenBank/DDBJ databases">
        <authorList>
            <person name="Varghese N."/>
            <person name="Submissions Spin"/>
        </authorList>
    </citation>
    <scope>NUCLEOTIDE SEQUENCE [LARGE SCALE GENOMIC DNA]</scope>
    <source>
        <strain evidence="11">R-53094</strain>
    </source>
</reference>
<evidence type="ECO:0000259" key="9">
    <source>
        <dbReference type="Pfam" id="PF02863"/>
    </source>
</evidence>
<proteinExistence type="inferred from homology"/>
<evidence type="ECO:0000256" key="4">
    <source>
        <dbReference type="ARBA" id="ARBA00023015"/>
    </source>
</evidence>
<dbReference type="SUPFAM" id="SSF55252">
    <property type="entry name" value="C-terminal domain of arginine repressor"/>
    <property type="match status" value="1"/>
</dbReference>
<dbReference type="Proteomes" id="UP000199268">
    <property type="component" value="Unassembled WGS sequence"/>
</dbReference>
<dbReference type="InterPro" id="IPR001669">
    <property type="entry name" value="Arg_repress"/>
</dbReference>
<dbReference type="GO" id="GO:0003677">
    <property type="term" value="F:DNA binding"/>
    <property type="evidence" value="ECO:0007669"/>
    <property type="project" value="UniProtKB-KW"/>
</dbReference>
<keyword evidence="11" id="KW-1185">Reference proteome</keyword>
<dbReference type="SUPFAM" id="SSF46785">
    <property type="entry name" value="Winged helix' DNA-binding domain"/>
    <property type="match status" value="1"/>
</dbReference>
<dbReference type="PANTHER" id="PTHR34471:SF1">
    <property type="entry name" value="ARGININE REPRESSOR"/>
    <property type="match status" value="1"/>
</dbReference>
<dbReference type="InterPro" id="IPR020899">
    <property type="entry name" value="Arg_repress_C"/>
</dbReference>
<dbReference type="GO" id="GO:0003700">
    <property type="term" value="F:DNA-binding transcription factor activity"/>
    <property type="evidence" value="ECO:0007669"/>
    <property type="project" value="UniProtKB-UniRule"/>
</dbReference>
<dbReference type="Gene3D" id="3.30.1360.40">
    <property type="match status" value="1"/>
</dbReference>
<evidence type="ECO:0000256" key="1">
    <source>
        <dbReference type="ARBA" id="ARBA00004496"/>
    </source>
</evidence>
<evidence type="ECO:0000259" key="8">
    <source>
        <dbReference type="Pfam" id="PF01316"/>
    </source>
</evidence>
<dbReference type="GO" id="GO:0051259">
    <property type="term" value="P:protein complex oligomerization"/>
    <property type="evidence" value="ECO:0007669"/>
    <property type="project" value="InterPro"/>
</dbReference>
<dbReference type="InterPro" id="IPR020900">
    <property type="entry name" value="Arg_repress_DNA-bd"/>
</dbReference>
<dbReference type="OrthoDB" id="9807089at2"/>
<keyword evidence="7" id="KW-0678">Repressor</keyword>
<dbReference type="InterPro" id="IPR036251">
    <property type="entry name" value="Arg_repress_C_sf"/>
</dbReference>
<dbReference type="RefSeq" id="WP_092461451.1">
    <property type="nucleotide sequence ID" value="NZ_BJEE01000002.1"/>
</dbReference>
<dbReference type="InterPro" id="IPR036390">
    <property type="entry name" value="WH_DNA-bd_sf"/>
</dbReference>
<keyword evidence="7" id="KW-0055">Arginine biosynthesis</keyword>
<dbReference type="Pfam" id="PF02863">
    <property type="entry name" value="Arg_repressor_C"/>
    <property type="match status" value="1"/>
</dbReference>
<feature type="domain" description="Arginine repressor C-terminal" evidence="9">
    <location>
        <begin position="87"/>
        <end position="151"/>
    </location>
</feature>
<evidence type="ECO:0000256" key="5">
    <source>
        <dbReference type="ARBA" id="ARBA00023125"/>
    </source>
</evidence>
<evidence type="ECO:0000256" key="2">
    <source>
        <dbReference type="ARBA" id="ARBA00008316"/>
    </source>
</evidence>
<comment type="pathway">
    <text evidence="7">Amino-acid biosynthesis; L-arginine biosynthesis [regulation].</text>
</comment>
<dbReference type="EMBL" id="FMAO01000001">
    <property type="protein sequence ID" value="SCB80139.1"/>
    <property type="molecule type" value="Genomic_DNA"/>
</dbReference>
<dbReference type="Pfam" id="PF01316">
    <property type="entry name" value="Arg_repressor"/>
    <property type="match status" value="1"/>
</dbReference>
<comment type="subcellular location">
    <subcellularLocation>
        <location evidence="1 7">Cytoplasm</location>
    </subcellularLocation>
</comment>
<dbReference type="GO" id="GO:0034618">
    <property type="term" value="F:arginine binding"/>
    <property type="evidence" value="ECO:0007669"/>
    <property type="project" value="InterPro"/>
</dbReference>
<feature type="domain" description="Arginine repressor DNA-binding" evidence="8">
    <location>
        <begin position="4"/>
        <end position="71"/>
    </location>
</feature>
<keyword evidence="7" id="KW-0028">Amino-acid biosynthesis</keyword>
<dbReference type="UniPathway" id="UPA00068"/>
<evidence type="ECO:0000313" key="11">
    <source>
        <dbReference type="Proteomes" id="UP000199268"/>
    </source>
</evidence>
<organism evidence="10 11">
    <name type="scientific">Weissella bombi</name>
    <dbReference type="NCBI Taxonomy" id="1505725"/>
    <lineage>
        <taxon>Bacteria</taxon>
        <taxon>Bacillati</taxon>
        <taxon>Bacillota</taxon>
        <taxon>Bacilli</taxon>
        <taxon>Lactobacillales</taxon>
        <taxon>Lactobacillaceae</taxon>
        <taxon>Weissella</taxon>
    </lineage>
</organism>
<evidence type="ECO:0000256" key="6">
    <source>
        <dbReference type="ARBA" id="ARBA00023163"/>
    </source>
</evidence>
<keyword evidence="6 7" id="KW-0804">Transcription</keyword>
<dbReference type="GO" id="GO:1900079">
    <property type="term" value="P:regulation of arginine biosynthetic process"/>
    <property type="evidence" value="ECO:0007669"/>
    <property type="project" value="UniProtKB-UniRule"/>
</dbReference>
<keyword evidence="5 7" id="KW-0238">DNA-binding</keyword>
<gene>
    <name evidence="7" type="primary">argR</name>
    <name evidence="10" type="ORF">GA0061074_101428</name>
</gene>
<dbReference type="InterPro" id="IPR036388">
    <property type="entry name" value="WH-like_DNA-bd_sf"/>
</dbReference>
<comment type="similarity">
    <text evidence="2 7">Belongs to the ArgR family.</text>
</comment>
<evidence type="ECO:0000256" key="3">
    <source>
        <dbReference type="ARBA" id="ARBA00022490"/>
    </source>
</evidence>
<dbReference type="GO" id="GO:0005737">
    <property type="term" value="C:cytoplasm"/>
    <property type="evidence" value="ECO:0007669"/>
    <property type="project" value="UniProtKB-SubCell"/>
</dbReference>
<dbReference type="GO" id="GO:0006526">
    <property type="term" value="P:L-arginine biosynthetic process"/>
    <property type="evidence" value="ECO:0007669"/>
    <property type="project" value="UniProtKB-UniPathway"/>
</dbReference>
<sequence length="155" mass="17269">MALKKQERQMMILEILAHDVIDSQEEILHRLQDAGIAVTQATVSRDIKELRIVRQPDAKGRSRYQVMSDQPATSKNEGDQIKRGFADMAATIVPVEFMIVVKTTQGNGNRLAAMIDDADMPEIVGTLAGHNTIYVTTRSADVALTVAEQFNQWMQ</sequence>
<comment type="function">
    <text evidence="7">Regulates arginine biosynthesis genes.</text>
</comment>
<name>A0A1C3ZCM3_9LACO</name>
<dbReference type="Gene3D" id="1.10.10.10">
    <property type="entry name" value="Winged helix-like DNA-binding domain superfamily/Winged helix DNA-binding domain"/>
    <property type="match status" value="1"/>
</dbReference>
<evidence type="ECO:0000313" key="10">
    <source>
        <dbReference type="EMBL" id="SCB80139.1"/>
    </source>
</evidence>
<keyword evidence="3 7" id="KW-0963">Cytoplasm</keyword>
<dbReference type="PANTHER" id="PTHR34471">
    <property type="entry name" value="ARGININE REPRESSOR"/>
    <property type="match status" value="1"/>
</dbReference>
<keyword evidence="4 7" id="KW-0805">Transcription regulation</keyword>
<evidence type="ECO:0000256" key="7">
    <source>
        <dbReference type="HAMAP-Rule" id="MF_00173"/>
    </source>
</evidence>
<dbReference type="STRING" id="1505725.GA0061074_101428"/>
<accession>A0A1C3ZCM3</accession>